<protein>
    <submittedName>
        <fullName evidence="2">GNAT family N-acetyltransferase</fullName>
    </submittedName>
</protein>
<dbReference type="AlphaFoldDB" id="A0AAT9GR48"/>
<dbReference type="InterPro" id="IPR000182">
    <property type="entry name" value="GNAT_dom"/>
</dbReference>
<accession>A0AAT9GR48</accession>
<evidence type="ECO:0000313" key="2">
    <source>
        <dbReference type="EMBL" id="BFH73294.1"/>
    </source>
</evidence>
<reference evidence="2" key="1">
    <citation type="submission" date="2024-03" db="EMBL/GenBank/DDBJ databases">
        <title>Complete genome sequence of Sulfurisphaera javensis strain KD-1.</title>
        <authorList>
            <person name="Sakai H."/>
            <person name="Nur N."/>
            <person name="Suwanto A."/>
            <person name="Kurosawa N."/>
        </authorList>
    </citation>
    <scope>NUCLEOTIDE SEQUENCE</scope>
    <source>
        <strain evidence="2">KD-1</strain>
    </source>
</reference>
<dbReference type="GeneID" id="92354173"/>
<dbReference type="Pfam" id="PF00583">
    <property type="entry name" value="Acetyltransf_1"/>
    <property type="match status" value="1"/>
</dbReference>
<dbReference type="EMBL" id="AP031322">
    <property type="protein sequence ID" value="BFH73294.1"/>
    <property type="molecule type" value="Genomic_DNA"/>
</dbReference>
<dbReference type="KEGG" id="sjv:SJAV_12380"/>
<evidence type="ECO:0000259" key="1">
    <source>
        <dbReference type="PROSITE" id="PS51186"/>
    </source>
</evidence>
<proteinExistence type="predicted"/>
<organism evidence="2">
    <name type="scientific">Sulfurisphaera javensis</name>
    <dbReference type="NCBI Taxonomy" id="2049879"/>
    <lineage>
        <taxon>Archaea</taxon>
        <taxon>Thermoproteota</taxon>
        <taxon>Thermoprotei</taxon>
        <taxon>Sulfolobales</taxon>
        <taxon>Sulfolobaceae</taxon>
        <taxon>Sulfurisphaera</taxon>
    </lineage>
</organism>
<name>A0AAT9GR48_9CREN</name>
<dbReference type="PROSITE" id="PS51186">
    <property type="entry name" value="GNAT"/>
    <property type="match status" value="1"/>
</dbReference>
<dbReference type="InterPro" id="IPR016181">
    <property type="entry name" value="Acyl_CoA_acyltransferase"/>
</dbReference>
<dbReference type="SUPFAM" id="SSF55729">
    <property type="entry name" value="Acyl-CoA N-acyltransferases (Nat)"/>
    <property type="match status" value="1"/>
</dbReference>
<gene>
    <name evidence="2" type="ORF">SJAV_12380</name>
</gene>
<dbReference type="GO" id="GO:0016747">
    <property type="term" value="F:acyltransferase activity, transferring groups other than amino-acyl groups"/>
    <property type="evidence" value="ECO:0007669"/>
    <property type="project" value="InterPro"/>
</dbReference>
<dbReference type="RefSeq" id="WP_369611444.1">
    <property type="nucleotide sequence ID" value="NZ_AP031322.1"/>
</dbReference>
<dbReference type="CDD" id="cd04301">
    <property type="entry name" value="NAT_SF"/>
    <property type="match status" value="1"/>
</dbReference>
<feature type="domain" description="N-acetyltransferase" evidence="1">
    <location>
        <begin position="1"/>
        <end position="128"/>
    </location>
</feature>
<dbReference type="Gene3D" id="3.40.630.30">
    <property type="match status" value="1"/>
</dbReference>
<sequence>MSIEDLISSSLSRYDSYYALKNMKSSKILIQKYSGKEIGFAELKKYKDIGAIFYVGILPSYRGKGFGKKIIEKAEEVFISKKVRIIVASTKSDNIPAIKMFKSLGYTLFNKKYVKSTIIQLLDAYEDDLILCKEVSEEADCGKMIFK</sequence>